<keyword evidence="1" id="KW-1133">Transmembrane helix</keyword>
<sequence>MFGSEILEVAIGVGVLYLVLSLVCSAITEAVARAFAMRSGTLRSGIRNLLCDPHGEGLARDFYDHPLVKGLYRQKMNWNNDALYDPLPVTLGYAKVLARVVKRMRGLGSAPYQFRFFM</sequence>
<dbReference type="GO" id="GO:0003676">
    <property type="term" value="F:nucleic acid binding"/>
    <property type="evidence" value="ECO:0007669"/>
    <property type="project" value="InterPro"/>
</dbReference>
<name>A0A6J4QTM7_9ACTN</name>
<evidence type="ECO:0000256" key="1">
    <source>
        <dbReference type="SAM" id="Phobius"/>
    </source>
</evidence>
<reference evidence="2" key="1">
    <citation type="submission" date="2020-02" db="EMBL/GenBank/DDBJ databases">
        <authorList>
            <person name="Meier V. D."/>
        </authorList>
    </citation>
    <scope>NUCLEOTIDE SEQUENCE</scope>
    <source>
        <strain evidence="2">AVDCRST_MAG02</strain>
    </source>
</reference>
<dbReference type="EMBL" id="CADCVH010000044">
    <property type="protein sequence ID" value="CAA9454426.1"/>
    <property type="molecule type" value="Genomic_DNA"/>
</dbReference>
<dbReference type="SUPFAM" id="SSF53098">
    <property type="entry name" value="Ribonuclease H-like"/>
    <property type="match status" value="1"/>
</dbReference>
<organism evidence="2">
    <name type="scientific">uncultured Rubrobacteraceae bacterium</name>
    <dbReference type="NCBI Taxonomy" id="349277"/>
    <lineage>
        <taxon>Bacteria</taxon>
        <taxon>Bacillati</taxon>
        <taxon>Actinomycetota</taxon>
        <taxon>Rubrobacteria</taxon>
        <taxon>Rubrobacterales</taxon>
        <taxon>Rubrobacteraceae</taxon>
        <taxon>environmental samples</taxon>
    </lineage>
</organism>
<proteinExistence type="predicted"/>
<keyword evidence="1" id="KW-0812">Transmembrane</keyword>
<feature type="transmembrane region" description="Helical" evidence="1">
    <location>
        <begin position="6"/>
        <end position="28"/>
    </location>
</feature>
<accession>A0A6J4QTM7</accession>
<protein>
    <submittedName>
        <fullName evidence="2">Piwi domain protein</fullName>
    </submittedName>
</protein>
<dbReference type="AlphaFoldDB" id="A0A6J4QTM7"/>
<dbReference type="InterPro" id="IPR012337">
    <property type="entry name" value="RNaseH-like_sf"/>
</dbReference>
<keyword evidence="1" id="KW-0472">Membrane</keyword>
<dbReference type="Gene3D" id="3.30.420.10">
    <property type="entry name" value="Ribonuclease H-like superfamily/Ribonuclease H"/>
    <property type="match status" value="1"/>
</dbReference>
<dbReference type="InterPro" id="IPR036397">
    <property type="entry name" value="RNaseH_sf"/>
</dbReference>
<evidence type="ECO:0000313" key="2">
    <source>
        <dbReference type="EMBL" id="CAA9454426.1"/>
    </source>
</evidence>
<gene>
    <name evidence="2" type="ORF">AVDCRST_MAG02-1367</name>
</gene>